<dbReference type="InterPro" id="IPR035940">
    <property type="entry name" value="CAP_sf"/>
</dbReference>
<evidence type="ECO:0000313" key="4">
    <source>
        <dbReference type="Proteomes" id="UP000699462"/>
    </source>
</evidence>
<dbReference type="OrthoDB" id="43654at2759"/>
<organism evidence="3 4">
    <name type="scientific">Paragonimus westermani</name>
    <dbReference type="NCBI Taxonomy" id="34504"/>
    <lineage>
        <taxon>Eukaryota</taxon>
        <taxon>Metazoa</taxon>
        <taxon>Spiralia</taxon>
        <taxon>Lophotrochozoa</taxon>
        <taxon>Platyhelminthes</taxon>
        <taxon>Trematoda</taxon>
        <taxon>Digenea</taxon>
        <taxon>Plagiorchiida</taxon>
        <taxon>Troglotremata</taxon>
        <taxon>Troglotrematidae</taxon>
        <taxon>Paragonimus</taxon>
    </lineage>
</organism>
<dbReference type="Proteomes" id="UP000699462">
    <property type="component" value="Unassembled WGS sequence"/>
</dbReference>
<dbReference type="AlphaFoldDB" id="A0A8T0DA41"/>
<accession>A0A8T0DA41</accession>
<dbReference type="SUPFAM" id="SSF55797">
    <property type="entry name" value="PR-1-like"/>
    <property type="match status" value="1"/>
</dbReference>
<comment type="caution">
    <text evidence="3">The sequence shown here is derived from an EMBL/GenBank/DDBJ whole genome shotgun (WGS) entry which is preliminary data.</text>
</comment>
<evidence type="ECO:0000313" key="3">
    <source>
        <dbReference type="EMBL" id="KAF8564226.1"/>
    </source>
</evidence>
<dbReference type="CDD" id="cd05380">
    <property type="entry name" value="CAP_euk"/>
    <property type="match status" value="1"/>
</dbReference>
<feature type="signal peptide" evidence="1">
    <location>
        <begin position="1"/>
        <end position="20"/>
    </location>
</feature>
<dbReference type="Gene3D" id="3.40.33.10">
    <property type="entry name" value="CAP"/>
    <property type="match status" value="1"/>
</dbReference>
<protein>
    <recommendedName>
        <fullName evidence="2">SCP domain-containing protein</fullName>
    </recommendedName>
</protein>
<name>A0A8T0DA41_9TREM</name>
<sequence length="111" mass="12618">MQGQLFALGLLFWIFWDLQSIPCVAQITDEEKKIVLKSHNDLRYNLQRCSSNSTIPPPIRMPLLIWDEDLAYDAETWAQQCSCDGNTLDERSTERWSSVGQNVAGALSLQS</sequence>
<proteinExistence type="predicted"/>
<keyword evidence="1" id="KW-0732">Signal</keyword>
<evidence type="ECO:0000256" key="1">
    <source>
        <dbReference type="SAM" id="SignalP"/>
    </source>
</evidence>
<dbReference type="EMBL" id="JTDF01009290">
    <property type="protein sequence ID" value="KAF8564226.1"/>
    <property type="molecule type" value="Genomic_DNA"/>
</dbReference>
<gene>
    <name evidence="3" type="ORF">P879_08773</name>
</gene>
<reference evidence="3 4" key="1">
    <citation type="submission" date="2019-07" db="EMBL/GenBank/DDBJ databases">
        <title>Annotation for the trematode Paragonimus westermani.</title>
        <authorList>
            <person name="Choi Y.-J."/>
        </authorList>
    </citation>
    <scope>NUCLEOTIDE SEQUENCE [LARGE SCALE GENOMIC DNA]</scope>
    <source>
        <strain evidence="3">180907_Pwestermani</strain>
    </source>
</reference>
<feature type="domain" description="SCP" evidence="2">
    <location>
        <begin position="37"/>
        <end position="101"/>
    </location>
</feature>
<dbReference type="InterPro" id="IPR014044">
    <property type="entry name" value="CAP_dom"/>
</dbReference>
<feature type="chain" id="PRO_5035920774" description="SCP domain-containing protein" evidence="1">
    <location>
        <begin position="21"/>
        <end position="111"/>
    </location>
</feature>
<evidence type="ECO:0000259" key="2">
    <source>
        <dbReference type="Pfam" id="PF00188"/>
    </source>
</evidence>
<keyword evidence="4" id="KW-1185">Reference proteome</keyword>
<dbReference type="Pfam" id="PF00188">
    <property type="entry name" value="CAP"/>
    <property type="match status" value="1"/>
</dbReference>